<organism evidence="2 3">
    <name type="scientific">Neptunomonas phycophila</name>
    <dbReference type="NCBI Taxonomy" id="1572645"/>
    <lineage>
        <taxon>Bacteria</taxon>
        <taxon>Pseudomonadati</taxon>
        <taxon>Pseudomonadota</taxon>
        <taxon>Gammaproteobacteria</taxon>
        <taxon>Oceanospirillales</taxon>
        <taxon>Oceanospirillaceae</taxon>
        <taxon>Neptunomonas</taxon>
    </lineage>
</organism>
<dbReference type="AlphaFoldDB" id="A0AAW7XHI3"/>
<evidence type="ECO:0000313" key="3">
    <source>
        <dbReference type="Proteomes" id="UP001169862"/>
    </source>
</evidence>
<evidence type="ECO:0000313" key="2">
    <source>
        <dbReference type="EMBL" id="MDO6452853.1"/>
    </source>
</evidence>
<name>A0AAW7XHI3_9GAMM</name>
<reference evidence="2" key="1">
    <citation type="submission" date="2023-07" db="EMBL/GenBank/DDBJ databases">
        <title>Genome content predicts the carbon catabolic preferences of heterotrophic bacteria.</title>
        <authorList>
            <person name="Gralka M."/>
        </authorList>
    </citation>
    <scope>NUCLEOTIDE SEQUENCE</scope>
    <source>
        <strain evidence="2">I2M16</strain>
    </source>
</reference>
<gene>
    <name evidence="2" type="ORF">Q4490_04685</name>
</gene>
<feature type="signal peptide" evidence="1">
    <location>
        <begin position="1"/>
        <end position="23"/>
    </location>
</feature>
<protein>
    <submittedName>
        <fullName evidence="2">Uncharacterized protein</fullName>
    </submittedName>
</protein>
<dbReference type="EMBL" id="JAUOPG010000002">
    <property type="protein sequence ID" value="MDO6452853.1"/>
    <property type="molecule type" value="Genomic_DNA"/>
</dbReference>
<comment type="caution">
    <text evidence="2">The sequence shown here is derived from an EMBL/GenBank/DDBJ whole genome shotgun (WGS) entry which is preliminary data.</text>
</comment>
<evidence type="ECO:0000256" key="1">
    <source>
        <dbReference type="SAM" id="SignalP"/>
    </source>
</evidence>
<dbReference type="Proteomes" id="UP001169862">
    <property type="component" value="Unassembled WGS sequence"/>
</dbReference>
<dbReference type="RefSeq" id="WP_075172975.1">
    <property type="nucleotide sequence ID" value="NZ_JAUOPG010000002.1"/>
</dbReference>
<keyword evidence="1" id="KW-0732">Signal</keyword>
<feature type="chain" id="PRO_5044026660" evidence="1">
    <location>
        <begin position="24"/>
        <end position="185"/>
    </location>
</feature>
<sequence length="185" mass="19935">MLRKRFISPLLIGLTLSSLPALANAGKKPMCHTFEGTFTIAVDNHCDVTKLSGRRYWYPDVQFLSEVGVPDTCFTGSVTGTLGGLPMKGKTYSGQTVNNFPTLDQKQLFTAITVLDAKTIHGHRLGKIIFKDTGIVDLTNFLANEQLIATAGTNYFQNITGSIAATGNEFAGANLSGQLCISSKR</sequence>
<proteinExistence type="predicted"/>
<accession>A0AAW7XHI3</accession>